<reference evidence="4 5" key="1">
    <citation type="submission" date="2018-09" db="EMBL/GenBank/DDBJ databases">
        <title>Characterization of the phylogenetic diversity of five novel species belonging to the genus Bifidobacterium.</title>
        <authorList>
            <person name="Lugli G.A."/>
            <person name="Duranti S."/>
            <person name="Milani C."/>
        </authorList>
    </citation>
    <scope>NUCLEOTIDE SEQUENCE [LARGE SCALE GENOMIC DNA]</scope>
    <source>
        <strain evidence="4 5">2036B</strain>
    </source>
</reference>
<keyword evidence="4" id="KW-0413">Isomerase</keyword>
<feature type="domain" description="DUF4190" evidence="3">
    <location>
        <begin position="65"/>
        <end position="117"/>
    </location>
</feature>
<evidence type="ECO:0000256" key="2">
    <source>
        <dbReference type="SAM" id="Phobius"/>
    </source>
</evidence>
<feature type="transmembrane region" description="Helical" evidence="2">
    <location>
        <begin position="99"/>
        <end position="118"/>
    </location>
</feature>
<dbReference type="GO" id="GO:0016853">
    <property type="term" value="F:isomerase activity"/>
    <property type="evidence" value="ECO:0007669"/>
    <property type="project" value="UniProtKB-KW"/>
</dbReference>
<proteinExistence type="predicted"/>
<keyword evidence="2" id="KW-0472">Membrane</keyword>
<dbReference type="InterPro" id="IPR025241">
    <property type="entry name" value="DUF4190"/>
</dbReference>
<accession>A0A430FQL9</accession>
<dbReference type="AlphaFoldDB" id="A0A430FQL9"/>
<comment type="caution">
    <text evidence="4">The sequence shown here is derived from an EMBL/GenBank/DDBJ whole genome shotgun (WGS) entry which is preliminary data.</text>
</comment>
<evidence type="ECO:0000256" key="1">
    <source>
        <dbReference type="SAM" id="MobiDB-lite"/>
    </source>
</evidence>
<name>A0A430FQL9_9BIFI</name>
<dbReference type="Pfam" id="PF13828">
    <property type="entry name" value="DUF4190"/>
    <property type="match status" value="1"/>
</dbReference>
<evidence type="ECO:0000313" key="5">
    <source>
        <dbReference type="Proteomes" id="UP000287609"/>
    </source>
</evidence>
<sequence>MTLPPMPNSSDDAPNTATDQQTPQPPQYPQSPSMQDAQGMPYAPTPYYAYGQQAIPQSLKYNGMAIAGFILSFLVPILGVIFSAIGLSRIKKNPAKGKGLAIAGLIISIALIVLHVILELAGVSSTPSFDAYFHA</sequence>
<feature type="compositionally biased region" description="Polar residues" evidence="1">
    <location>
        <begin position="8"/>
        <end position="19"/>
    </location>
</feature>
<protein>
    <submittedName>
        <fullName evidence="4">Peptidyl-prolyl cis-trans isomerase</fullName>
    </submittedName>
</protein>
<feature type="transmembrane region" description="Helical" evidence="2">
    <location>
        <begin position="66"/>
        <end position="87"/>
    </location>
</feature>
<organism evidence="4 5">
    <name type="scientific">Bifidobacterium dolichotidis</name>
    <dbReference type="NCBI Taxonomy" id="2306976"/>
    <lineage>
        <taxon>Bacteria</taxon>
        <taxon>Bacillati</taxon>
        <taxon>Actinomycetota</taxon>
        <taxon>Actinomycetes</taxon>
        <taxon>Bifidobacteriales</taxon>
        <taxon>Bifidobacteriaceae</taxon>
        <taxon>Bifidobacterium</taxon>
    </lineage>
</organism>
<keyword evidence="2" id="KW-0812">Transmembrane</keyword>
<gene>
    <name evidence="4" type="ORF">D2E26_1175</name>
</gene>
<dbReference type="EMBL" id="QXGM01000002">
    <property type="protein sequence ID" value="RSX55121.1"/>
    <property type="molecule type" value="Genomic_DNA"/>
</dbReference>
<keyword evidence="5" id="KW-1185">Reference proteome</keyword>
<dbReference type="Proteomes" id="UP000287609">
    <property type="component" value="Unassembled WGS sequence"/>
</dbReference>
<dbReference type="RefSeq" id="WP_164515889.1">
    <property type="nucleotide sequence ID" value="NZ_QXGM01000002.1"/>
</dbReference>
<evidence type="ECO:0000259" key="3">
    <source>
        <dbReference type="Pfam" id="PF13828"/>
    </source>
</evidence>
<feature type="region of interest" description="Disordered" evidence="1">
    <location>
        <begin position="1"/>
        <end position="40"/>
    </location>
</feature>
<keyword evidence="2" id="KW-1133">Transmembrane helix</keyword>
<evidence type="ECO:0000313" key="4">
    <source>
        <dbReference type="EMBL" id="RSX55121.1"/>
    </source>
</evidence>